<dbReference type="PANTHER" id="PTHR46082">
    <property type="entry name" value="ATP/GTP-BINDING PROTEIN-RELATED"/>
    <property type="match status" value="1"/>
</dbReference>
<name>A0ABR3TNB0_9PEZI</name>
<proteinExistence type="predicted"/>
<dbReference type="InterPro" id="IPR056884">
    <property type="entry name" value="NPHP3-like_N"/>
</dbReference>
<protein>
    <recommendedName>
        <fullName evidence="2">Nephrocystin 3-like N-terminal domain-containing protein</fullName>
    </recommendedName>
</protein>
<dbReference type="EMBL" id="JAKEKT020000043">
    <property type="protein sequence ID" value="KAL1641102.1"/>
    <property type="molecule type" value="Genomic_DNA"/>
</dbReference>
<evidence type="ECO:0000256" key="1">
    <source>
        <dbReference type="ARBA" id="ARBA00022737"/>
    </source>
</evidence>
<evidence type="ECO:0000313" key="3">
    <source>
        <dbReference type="EMBL" id="KAL1641102.1"/>
    </source>
</evidence>
<accession>A0ABR3TNB0</accession>
<evidence type="ECO:0000313" key="4">
    <source>
        <dbReference type="Proteomes" id="UP001521184"/>
    </source>
</evidence>
<dbReference type="SUPFAM" id="SSF52540">
    <property type="entry name" value="P-loop containing nucleoside triphosphate hydrolases"/>
    <property type="match status" value="1"/>
</dbReference>
<comment type="caution">
    <text evidence="3">The sequence shown here is derived from an EMBL/GenBank/DDBJ whole genome shotgun (WGS) entry which is preliminary data.</text>
</comment>
<dbReference type="InterPro" id="IPR027417">
    <property type="entry name" value="P-loop_NTPase"/>
</dbReference>
<sequence length="623" mass="68943">MALPNGQYTVGWICALKTEGVAALQFLDDKHGVPIKVDKNDNNNYTLGRMGKHNVVIAILPHGEYGTSSATSVARDMLHSFPNIRIGLMVGIGGGAPSAQNDIRLGDIVVSTPKGTSGGVFQYDFGKTIQEKKFQHSGHLNQTPKVLLTAVHGLAVQFESEGNGISEAIAKALEKNKRLRQKYGQPDTSDRLYKPDVIHPDAPGQSAETCISVCGDDPRSLVQRQERTDGDDNPMVFYGIIASGNSLMKDASIRDTLSRENGVLCFEMEAAGLMNNFPCLVVRGICDYSDTHKNDAWHGYAAMSAAAYTKALLLSIPPDRLEAQQKLAESLKSIENSLTTVKNATSAIESTVRDIDMDQKWSHLRDWLGPCDPSTNYISAKDQRFPGSGNWFVQEDPRFHEWVAHPHSFLWLYGLPGCGKTVLSSTIIECLKESRLCLYFYFNFQEPEKLSLDSMLRVLLWQLGSKHEASRQVLSQLHAECKEDHNSHARQPSTGELSMAFSDMLKLGQELWIVIDALDECVTRKNSGNTKGLISWVREIVGSGLNSIHLLVTSREEEDIRSGFGDLSGIGTFIPIEGEELNRDIETYVSTKIKWGDGLKRWQGRSEIQEQIQAKLLEKAGGM</sequence>
<organism evidence="3 4">
    <name type="scientific">Diplodia intermedia</name>
    <dbReference type="NCBI Taxonomy" id="856260"/>
    <lineage>
        <taxon>Eukaryota</taxon>
        <taxon>Fungi</taxon>
        <taxon>Dikarya</taxon>
        <taxon>Ascomycota</taxon>
        <taxon>Pezizomycotina</taxon>
        <taxon>Dothideomycetes</taxon>
        <taxon>Dothideomycetes incertae sedis</taxon>
        <taxon>Botryosphaeriales</taxon>
        <taxon>Botryosphaeriaceae</taxon>
        <taxon>Diplodia</taxon>
    </lineage>
</organism>
<dbReference type="InterPro" id="IPR035994">
    <property type="entry name" value="Nucleoside_phosphorylase_sf"/>
</dbReference>
<dbReference type="Proteomes" id="UP001521184">
    <property type="component" value="Unassembled WGS sequence"/>
</dbReference>
<reference evidence="3 4" key="1">
    <citation type="journal article" date="2023" name="Plant Dis.">
        <title>First Report of Diplodia intermedia Causing Canker and Dieback Diseases on Apple Trees in Canada.</title>
        <authorList>
            <person name="Ellouze W."/>
            <person name="Ilyukhin E."/>
            <person name="Sulman M."/>
            <person name="Ali S."/>
        </authorList>
    </citation>
    <scope>NUCLEOTIDE SEQUENCE [LARGE SCALE GENOMIC DNA]</scope>
    <source>
        <strain evidence="3 4">M45-28</strain>
    </source>
</reference>
<evidence type="ECO:0000259" key="2">
    <source>
        <dbReference type="Pfam" id="PF24883"/>
    </source>
</evidence>
<dbReference type="SUPFAM" id="SSF53167">
    <property type="entry name" value="Purine and uridine phosphorylases"/>
    <property type="match status" value="1"/>
</dbReference>
<dbReference type="InterPro" id="IPR053137">
    <property type="entry name" value="NLR-like"/>
</dbReference>
<dbReference type="Gene3D" id="3.40.50.300">
    <property type="entry name" value="P-loop containing nucleotide triphosphate hydrolases"/>
    <property type="match status" value="1"/>
</dbReference>
<gene>
    <name evidence="3" type="ORF">SLS58_006376</name>
</gene>
<feature type="domain" description="Nephrocystin 3-like N-terminal" evidence="2">
    <location>
        <begin position="387"/>
        <end position="555"/>
    </location>
</feature>
<dbReference type="PANTHER" id="PTHR46082:SF11">
    <property type="entry name" value="AAA+ ATPASE DOMAIN-CONTAINING PROTEIN-RELATED"/>
    <property type="match status" value="1"/>
</dbReference>
<keyword evidence="4" id="KW-1185">Reference proteome</keyword>
<dbReference type="Pfam" id="PF24883">
    <property type="entry name" value="NPHP3_N"/>
    <property type="match status" value="1"/>
</dbReference>
<keyword evidence="1" id="KW-0677">Repeat</keyword>
<dbReference type="Gene3D" id="3.40.50.1580">
    <property type="entry name" value="Nucleoside phosphorylase domain"/>
    <property type="match status" value="1"/>
</dbReference>